<dbReference type="PANTHER" id="PTHR13774">
    <property type="entry name" value="PHENAZINE BIOSYNTHESIS PROTEIN"/>
    <property type="match status" value="1"/>
</dbReference>
<protein>
    <submittedName>
        <fullName evidence="1">PhzF family phenazine biosynthesis protein</fullName>
    </submittedName>
</protein>
<evidence type="ECO:0000313" key="1">
    <source>
        <dbReference type="EMBL" id="GAA3281902.1"/>
    </source>
</evidence>
<reference evidence="2" key="1">
    <citation type="journal article" date="2019" name="Int. J. Syst. Evol. Microbiol.">
        <title>The Global Catalogue of Microorganisms (GCM) 10K type strain sequencing project: providing services to taxonomists for standard genome sequencing and annotation.</title>
        <authorList>
            <consortium name="The Broad Institute Genomics Platform"/>
            <consortium name="The Broad Institute Genome Sequencing Center for Infectious Disease"/>
            <person name="Wu L."/>
            <person name="Ma J."/>
        </authorList>
    </citation>
    <scope>NUCLEOTIDE SEQUENCE [LARGE SCALE GENOMIC DNA]</scope>
    <source>
        <strain evidence="2">JCM 11483</strain>
    </source>
</reference>
<accession>A0ABP6RD33</accession>
<keyword evidence="2" id="KW-1185">Reference proteome</keyword>
<dbReference type="NCBIfam" id="TIGR00654">
    <property type="entry name" value="PhzF_family"/>
    <property type="match status" value="1"/>
</dbReference>
<dbReference type="PANTHER" id="PTHR13774:SF32">
    <property type="entry name" value="ANTISENSE-ENHANCING SEQUENCE 1"/>
    <property type="match status" value="1"/>
</dbReference>
<dbReference type="InterPro" id="IPR003719">
    <property type="entry name" value="Phenazine_PhzF-like"/>
</dbReference>
<sequence>MSTTSTPFRQVDVFGEVPFSGNPVAVVGASQDLTTEQMQAISRWTNLSECTFLLPPQDDGTDAVADYRVRIFSLDEELPFAGHPTLGTARAWLDMGGVPAREDLIVQECGVGMVEIRRDGEDGEQLAFAAPELLRSGSIDDAQLEQILTALGISRDVVVEAAWADNGPGWVGLLLDSPETVLSLRPDYGRAPELSTPDIGVAAVRDDDSATDLEVRAFFRDDVGAVREDPVTGSLNASLGQWLTDAGHLTAPYTAAQGTVLDRRGRVRLSVADGRLWVGGSTHVAVAGGIDLGLG</sequence>
<dbReference type="EMBL" id="BAAAYG010000003">
    <property type="protein sequence ID" value="GAA3281902.1"/>
    <property type="molecule type" value="Genomic_DNA"/>
</dbReference>
<organism evidence="1 2">
    <name type="scientific">Nesterenkonia halobia</name>
    <dbReference type="NCBI Taxonomy" id="37922"/>
    <lineage>
        <taxon>Bacteria</taxon>
        <taxon>Bacillati</taxon>
        <taxon>Actinomycetota</taxon>
        <taxon>Actinomycetes</taxon>
        <taxon>Micrococcales</taxon>
        <taxon>Micrococcaceae</taxon>
        <taxon>Nesterenkonia</taxon>
    </lineage>
</organism>
<evidence type="ECO:0000313" key="2">
    <source>
        <dbReference type="Proteomes" id="UP001501736"/>
    </source>
</evidence>
<dbReference type="Gene3D" id="3.10.310.10">
    <property type="entry name" value="Diaminopimelate Epimerase, Chain A, domain 1"/>
    <property type="match status" value="2"/>
</dbReference>
<dbReference type="PIRSF" id="PIRSF016184">
    <property type="entry name" value="PhzC_PhzF"/>
    <property type="match status" value="1"/>
</dbReference>
<name>A0ABP6RD33_9MICC</name>
<comment type="caution">
    <text evidence="1">The sequence shown here is derived from an EMBL/GenBank/DDBJ whole genome shotgun (WGS) entry which is preliminary data.</text>
</comment>
<gene>
    <name evidence="1" type="ORF">GCM10020260_08140</name>
</gene>
<dbReference type="Pfam" id="PF02567">
    <property type="entry name" value="PhzC-PhzF"/>
    <property type="match status" value="1"/>
</dbReference>
<dbReference type="SUPFAM" id="SSF54506">
    <property type="entry name" value="Diaminopimelate epimerase-like"/>
    <property type="match status" value="1"/>
</dbReference>
<proteinExistence type="predicted"/>
<dbReference type="Proteomes" id="UP001501736">
    <property type="component" value="Unassembled WGS sequence"/>
</dbReference>